<keyword evidence="2" id="KW-0732">Signal</keyword>
<keyword evidence="5" id="KW-1185">Reference proteome</keyword>
<dbReference type="Gene3D" id="2.160.20.20">
    <property type="match status" value="1"/>
</dbReference>
<dbReference type="InterPro" id="IPR006315">
    <property type="entry name" value="OM_autotransptr_brl_dom"/>
</dbReference>
<dbReference type="InterPro" id="IPR012332">
    <property type="entry name" value="Autotransporter_pectin_lyase_C"/>
</dbReference>
<feature type="compositionally biased region" description="Low complexity" evidence="1">
    <location>
        <begin position="299"/>
        <end position="310"/>
    </location>
</feature>
<gene>
    <name evidence="4" type="ORF">K3248_01050</name>
</gene>
<dbReference type="Gene3D" id="2.40.128.130">
    <property type="entry name" value="Autotransporter beta-domain"/>
    <property type="match status" value="1"/>
</dbReference>
<dbReference type="SUPFAM" id="SSF51126">
    <property type="entry name" value="Pectin lyase-like"/>
    <property type="match status" value="1"/>
</dbReference>
<reference evidence="4 5" key="1">
    <citation type="submission" date="2021-08" db="EMBL/GenBank/DDBJ databases">
        <title>Bartonella raoulti 094 sp. nov.</title>
        <authorList>
            <person name="Zgheib R."/>
            <person name="Hammoud A."/>
        </authorList>
    </citation>
    <scope>NUCLEOTIDE SEQUENCE [LARGE SCALE GENOMIC DNA]</scope>
    <source>
        <strain evidence="4 5">094</strain>
    </source>
</reference>
<evidence type="ECO:0000256" key="2">
    <source>
        <dbReference type="SAM" id="SignalP"/>
    </source>
</evidence>
<sequence>MYKIYKKNFLLCTIAGAFVFSHFSSAYAQTLPLEISKVDVTQGEKAFDNVVIRDRVSAVNANGKGATATIKKATITSEMVALSAAKGGRINAKDIHAKTLIKGLEITNGIINLEDSIVVVKGNHESYGINFGFITKFSAPDGKFTNQANFVNTKLLVEDGNGIIGPFSNGEITLKNSEIRADVLLQNKAMPGAEPVTLTLTADHSTLEGRANTLGKNKTVFNLNNDSKWLLKISKNETDNTDIMKLFNYDLLNIEQRARSHVSVLHLNASSIVFNEPTGNHYQTLSVGQRPQTAESNTSLMGLLSSPMGSHTSAPQFRTESSLQENKKPDSTPVYKALGDAKIYFNSQWSNGAAKEAQKTDKLLVYGDVSGTTKIHFINLEKQKEVEEEVENPLPSNRRGFSLVQVSGKASEDAFKLAKGYTTIGELPYKYILKAYGPTSSHGKANREQSFLGEGDGFWDFRLQNSTLDPEMKIKALVPQMASYLVMPNVVFSAGLADIKNQNTLLSTLQSTVFGVQEKNKKGLFLAPYGEKMTLSSNRTPLEYGYGANIRYGALQAGAIFPAMEDQNITTNFGFWGSYGKLDFTPKDIDGAGKTKLDKWSLSAYGNIQNNSGLYLNAFLSYGTLQGNITTELAGNTASLEHTQTWSASGTIGQKLATSVEGLIFEPQAQLIYQRILFGTLKDSDGFEVNMGNPHQWLVRVGGRLMQTTSTIEEGCAFSFYSKLNIIKAFENQKTIQAGDSFHLDTMGSSLEGGLGVNAQFMHNVALHADVNYQHKLQKSGISGMHFSAGLRYKF</sequence>
<dbReference type="InterPro" id="IPR005546">
    <property type="entry name" value="Autotransporte_beta"/>
</dbReference>
<feature type="domain" description="Autotransporter" evidence="3">
    <location>
        <begin position="517"/>
        <end position="795"/>
    </location>
</feature>
<evidence type="ECO:0000256" key="1">
    <source>
        <dbReference type="SAM" id="MobiDB-lite"/>
    </source>
</evidence>
<dbReference type="SUPFAM" id="SSF103515">
    <property type="entry name" value="Autotransporter"/>
    <property type="match status" value="1"/>
</dbReference>
<comment type="caution">
    <text evidence="4">The sequence shown here is derived from an EMBL/GenBank/DDBJ whole genome shotgun (WGS) entry which is preliminary data.</text>
</comment>
<dbReference type="EMBL" id="JAIFRO010000001">
    <property type="protein sequence ID" value="MBX4335204.1"/>
    <property type="molecule type" value="Genomic_DNA"/>
</dbReference>
<dbReference type="RefSeq" id="WP_220716512.1">
    <property type="nucleotide sequence ID" value="NZ_JAIFRO010000001.1"/>
</dbReference>
<evidence type="ECO:0000313" key="4">
    <source>
        <dbReference type="EMBL" id="MBX4335204.1"/>
    </source>
</evidence>
<evidence type="ECO:0000259" key="3">
    <source>
        <dbReference type="PROSITE" id="PS51208"/>
    </source>
</evidence>
<dbReference type="PROSITE" id="PS51208">
    <property type="entry name" value="AUTOTRANSPORTER"/>
    <property type="match status" value="1"/>
</dbReference>
<protein>
    <submittedName>
        <fullName evidence="4">Autotransporter outer membrane beta-barrel domain-containing protein</fullName>
    </submittedName>
</protein>
<feature type="compositionally biased region" description="Polar residues" evidence="1">
    <location>
        <begin position="311"/>
        <end position="324"/>
    </location>
</feature>
<dbReference type="Pfam" id="PF03797">
    <property type="entry name" value="Autotransporter"/>
    <property type="match status" value="1"/>
</dbReference>
<dbReference type="InterPro" id="IPR036709">
    <property type="entry name" value="Autotransporte_beta_dom_sf"/>
</dbReference>
<feature type="chain" id="PRO_5046229789" evidence="2">
    <location>
        <begin position="29"/>
        <end position="795"/>
    </location>
</feature>
<dbReference type="NCBIfam" id="TIGR01414">
    <property type="entry name" value="autotrans_barl"/>
    <property type="match status" value="1"/>
</dbReference>
<organism evidence="4 5">
    <name type="scientific">Bartonella raoultii</name>
    <dbReference type="NCBI Taxonomy" id="1457020"/>
    <lineage>
        <taxon>Bacteria</taxon>
        <taxon>Pseudomonadati</taxon>
        <taxon>Pseudomonadota</taxon>
        <taxon>Alphaproteobacteria</taxon>
        <taxon>Hyphomicrobiales</taxon>
        <taxon>Bartonellaceae</taxon>
        <taxon>Bartonella</taxon>
    </lineage>
</organism>
<feature type="compositionally biased region" description="Polar residues" evidence="1">
    <location>
        <begin position="287"/>
        <end position="298"/>
    </location>
</feature>
<feature type="signal peptide" evidence="2">
    <location>
        <begin position="1"/>
        <end position="28"/>
    </location>
</feature>
<name>A0ABS7I3F6_9HYPH</name>
<feature type="region of interest" description="Disordered" evidence="1">
    <location>
        <begin position="287"/>
        <end position="331"/>
    </location>
</feature>
<proteinExistence type="predicted"/>
<evidence type="ECO:0000313" key="5">
    <source>
        <dbReference type="Proteomes" id="UP000746918"/>
    </source>
</evidence>
<dbReference type="SMART" id="SM00869">
    <property type="entry name" value="Autotransporter"/>
    <property type="match status" value="1"/>
</dbReference>
<dbReference type="Proteomes" id="UP000746918">
    <property type="component" value="Unassembled WGS sequence"/>
</dbReference>
<accession>A0ABS7I3F6</accession>
<dbReference type="InterPro" id="IPR011050">
    <property type="entry name" value="Pectin_lyase_fold/virulence"/>
</dbReference>